<name>A0A2P5FXY0_TREOI</name>
<dbReference type="PANTHER" id="PTHR10992">
    <property type="entry name" value="METHYLESTERASE FAMILY MEMBER"/>
    <property type="match status" value="1"/>
</dbReference>
<evidence type="ECO:0000313" key="2">
    <source>
        <dbReference type="EMBL" id="POO02652.1"/>
    </source>
</evidence>
<dbReference type="InterPro" id="IPR000073">
    <property type="entry name" value="AB_hydrolase_1"/>
</dbReference>
<dbReference type="GO" id="GO:0080032">
    <property type="term" value="F:methyl jasmonate esterase activity"/>
    <property type="evidence" value="ECO:0007669"/>
    <property type="project" value="TreeGrafter"/>
</dbReference>
<dbReference type="InterPro" id="IPR045889">
    <property type="entry name" value="MES/HNL"/>
</dbReference>
<proteinExistence type="predicted"/>
<dbReference type="Proteomes" id="UP000237000">
    <property type="component" value="Unassembled WGS sequence"/>
</dbReference>
<reference evidence="3" key="1">
    <citation type="submission" date="2016-06" db="EMBL/GenBank/DDBJ databases">
        <title>Parallel loss of symbiosis genes in relatives of nitrogen-fixing non-legume Parasponia.</title>
        <authorList>
            <person name="Van Velzen R."/>
            <person name="Holmer R."/>
            <person name="Bu F."/>
            <person name="Rutten L."/>
            <person name="Van Zeijl A."/>
            <person name="Liu W."/>
            <person name="Santuari L."/>
            <person name="Cao Q."/>
            <person name="Sharma T."/>
            <person name="Shen D."/>
            <person name="Roswanjaya Y."/>
            <person name="Wardhani T."/>
            <person name="Kalhor M.S."/>
            <person name="Jansen J."/>
            <person name="Van den Hoogen J."/>
            <person name="Gungor B."/>
            <person name="Hartog M."/>
            <person name="Hontelez J."/>
            <person name="Verver J."/>
            <person name="Yang W.-C."/>
            <person name="Schijlen E."/>
            <person name="Repin R."/>
            <person name="Schilthuizen M."/>
            <person name="Schranz E."/>
            <person name="Heidstra R."/>
            <person name="Miyata K."/>
            <person name="Fedorova E."/>
            <person name="Kohlen W."/>
            <person name="Bisseling T."/>
            <person name="Smit S."/>
            <person name="Geurts R."/>
        </authorList>
    </citation>
    <scope>NUCLEOTIDE SEQUENCE [LARGE SCALE GENOMIC DNA]</scope>
    <source>
        <strain evidence="3">cv. RG33-2</strain>
    </source>
</reference>
<dbReference type="EMBL" id="JXTC01000004">
    <property type="protein sequence ID" value="POO02652.1"/>
    <property type="molecule type" value="Genomic_DNA"/>
</dbReference>
<dbReference type="Pfam" id="PF12697">
    <property type="entry name" value="Abhydrolase_6"/>
    <property type="match status" value="1"/>
</dbReference>
<dbReference type="InParanoid" id="A0A2P5FXY0"/>
<keyword evidence="2" id="KW-0378">Hydrolase</keyword>
<dbReference type="Gene3D" id="3.40.50.1820">
    <property type="entry name" value="alpha/beta hydrolase"/>
    <property type="match status" value="1"/>
</dbReference>
<keyword evidence="3" id="KW-1185">Reference proteome</keyword>
<comment type="caution">
    <text evidence="2">The sequence shown here is derived from an EMBL/GenBank/DDBJ whole genome shotgun (WGS) entry which is preliminary data.</text>
</comment>
<accession>A0A2P5FXY0</accession>
<evidence type="ECO:0000259" key="1">
    <source>
        <dbReference type="Pfam" id="PF12697"/>
    </source>
</evidence>
<protein>
    <submittedName>
        <fullName evidence="2">Alpha/beta hydrolase fold</fullName>
    </submittedName>
</protein>
<organism evidence="2 3">
    <name type="scientific">Trema orientale</name>
    <name type="common">Charcoal tree</name>
    <name type="synonym">Celtis orientalis</name>
    <dbReference type="NCBI Taxonomy" id="63057"/>
    <lineage>
        <taxon>Eukaryota</taxon>
        <taxon>Viridiplantae</taxon>
        <taxon>Streptophyta</taxon>
        <taxon>Embryophyta</taxon>
        <taxon>Tracheophyta</taxon>
        <taxon>Spermatophyta</taxon>
        <taxon>Magnoliopsida</taxon>
        <taxon>eudicotyledons</taxon>
        <taxon>Gunneridae</taxon>
        <taxon>Pentapetalae</taxon>
        <taxon>rosids</taxon>
        <taxon>fabids</taxon>
        <taxon>Rosales</taxon>
        <taxon>Cannabaceae</taxon>
        <taxon>Trema</taxon>
    </lineage>
</organism>
<evidence type="ECO:0000313" key="3">
    <source>
        <dbReference type="Proteomes" id="UP000237000"/>
    </source>
</evidence>
<dbReference type="PANTHER" id="PTHR10992:SF1066">
    <property type="entry name" value="METHYL JASMONATE ESTERASE 1"/>
    <property type="match status" value="1"/>
</dbReference>
<gene>
    <name evidence="2" type="ORF">TorRG33x02_016380</name>
</gene>
<dbReference type="GO" id="GO:0080031">
    <property type="term" value="F:methyl salicylate esterase activity"/>
    <property type="evidence" value="ECO:0007669"/>
    <property type="project" value="TreeGrafter"/>
</dbReference>
<dbReference type="OrthoDB" id="408373at2759"/>
<dbReference type="GO" id="GO:0009694">
    <property type="term" value="P:jasmonic acid metabolic process"/>
    <property type="evidence" value="ECO:0007669"/>
    <property type="project" value="TreeGrafter"/>
</dbReference>
<dbReference type="GO" id="GO:0080030">
    <property type="term" value="F:methyl indole-3-acetate esterase activity"/>
    <property type="evidence" value="ECO:0007669"/>
    <property type="project" value="TreeGrafter"/>
</dbReference>
<dbReference type="GO" id="GO:0009696">
    <property type="term" value="P:salicylic acid metabolic process"/>
    <property type="evidence" value="ECO:0007669"/>
    <property type="project" value="TreeGrafter"/>
</dbReference>
<sequence>MAGYGLENMKTDLVGGHGAWCWYKVATLLLSVGHNVTTLDLAASGINPSEVQQVNGSLVDYAKPLMDFMASLPATAEKVILVGHSLGGLSISLAMESFPHKALAAGFVTAFMPGPNLTYQDIYEEATQTPDYVMDSELIYNQGPNNPPTDIIFGPNYLASKLYQFSPPESYTSVTLFNNQELISEQLKLTKEKYGSVHRVYIVCDEDYALVESLQRWMIERNPPHEVKKARQAPSSDPALRAGQGLEVAGRRVQKPGISPSPVIGHLLHLWDSVLLASPSLFPSPITIEVLNPFPSRHSRDFIFVFFLSTQETKDAAVDKASCVGLGFIIQNHLVVRCRIDIAQDDGLFPLSLKLTV</sequence>
<dbReference type="AlphaFoldDB" id="A0A2P5FXY0"/>
<dbReference type="InterPro" id="IPR029058">
    <property type="entry name" value="AB_hydrolase_fold"/>
</dbReference>
<dbReference type="STRING" id="63057.A0A2P5FXY0"/>
<feature type="domain" description="AB hydrolase-1" evidence="1">
    <location>
        <begin position="16"/>
        <end position="232"/>
    </location>
</feature>
<dbReference type="SUPFAM" id="SSF53474">
    <property type="entry name" value="alpha/beta-Hydrolases"/>
    <property type="match status" value="1"/>
</dbReference>